<evidence type="ECO:0000256" key="1">
    <source>
        <dbReference type="SAM" id="Coils"/>
    </source>
</evidence>
<dbReference type="InterPro" id="IPR012337">
    <property type="entry name" value="RNaseH-like_sf"/>
</dbReference>
<dbReference type="InterPro" id="IPR050951">
    <property type="entry name" value="Retrovirus_Pol_polyprotein"/>
</dbReference>
<comment type="caution">
    <text evidence="4">The sequence shown here is derived from an EMBL/GenBank/DDBJ whole genome shotgun (WGS) entry which is preliminary data.</text>
</comment>
<dbReference type="FunFam" id="3.30.70.270:FF:000020">
    <property type="entry name" value="Transposon Tf2-6 polyprotein-like Protein"/>
    <property type="match status" value="1"/>
</dbReference>
<dbReference type="AlphaFoldDB" id="A0A6L2J2L5"/>
<dbReference type="PANTHER" id="PTHR37984">
    <property type="entry name" value="PROTEIN CBG26694"/>
    <property type="match status" value="1"/>
</dbReference>
<dbReference type="GO" id="GO:0015074">
    <property type="term" value="P:DNA integration"/>
    <property type="evidence" value="ECO:0007669"/>
    <property type="project" value="InterPro"/>
</dbReference>
<dbReference type="GO" id="GO:0003964">
    <property type="term" value="F:RNA-directed DNA polymerase activity"/>
    <property type="evidence" value="ECO:0007669"/>
    <property type="project" value="UniProtKB-KW"/>
</dbReference>
<dbReference type="InterPro" id="IPR043502">
    <property type="entry name" value="DNA/RNA_pol_sf"/>
</dbReference>
<protein>
    <submittedName>
        <fullName evidence="4">Reverse transcriptase domain-containing protein</fullName>
    </submittedName>
</protein>
<dbReference type="InterPro" id="IPR036397">
    <property type="entry name" value="RNaseH_sf"/>
</dbReference>
<feature type="coiled-coil region" evidence="1">
    <location>
        <begin position="281"/>
        <end position="322"/>
    </location>
</feature>
<feature type="compositionally biased region" description="Basic and acidic residues" evidence="2">
    <location>
        <begin position="113"/>
        <end position="130"/>
    </location>
</feature>
<dbReference type="GO" id="GO:0003676">
    <property type="term" value="F:nucleic acid binding"/>
    <property type="evidence" value="ECO:0007669"/>
    <property type="project" value="InterPro"/>
</dbReference>
<evidence type="ECO:0000313" key="4">
    <source>
        <dbReference type="EMBL" id="GEU30890.1"/>
    </source>
</evidence>
<feature type="domain" description="Integrase catalytic" evidence="3">
    <location>
        <begin position="415"/>
        <end position="611"/>
    </location>
</feature>
<dbReference type="InterPro" id="IPR001584">
    <property type="entry name" value="Integrase_cat-core"/>
</dbReference>
<dbReference type="InterPro" id="IPR043128">
    <property type="entry name" value="Rev_trsase/Diguanyl_cyclase"/>
</dbReference>
<dbReference type="SUPFAM" id="SSF56672">
    <property type="entry name" value="DNA/RNA polymerases"/>
    <property type="match status" value="1"/>
</dbReference>
<feature type="compositionally biased region" description="Low complexity" evidence="2">
    <location>
        <begin position="590"/>
        <end position="604"/>
    </location>
</feature>
<evidence type="ECO:0000259" key="3">
    <source>
        <dbReference type="PROSITE" id="PS50994"/>
    </source>
</evidence>
<dbReference type="SUPFAM" id="SSF53098">
    <property type="entry name" value="Ribonuclease H-like"/>
    <property type="match status" value="1"/>
</dbReference>
<name>A0A6L2J2L5_TANCI</name>
<keyword evidence="4" id="KW-0695">RNA-directed DNA polymerase</keyword>
<reference evidence="4" key="1">
    <citation type="journal article" date="2019" name="Sci. Rep.">
        <title>Draft genome of Tanacetum cinerariifolium, the natural source of mosquito coil.</title>
        <authorList>
            <person name="Yamashiro T."/>
            <person name="Shiraishi A."/>
            <person name="Satake H."/>
            <person name="Nakayama K."/>
        </authorList>
    </citation>
    <scope>NUCLEOTIDE SEQUENCE</scope>
</reference>
<keyword evidence="1" id="KW-0175">Coiled coil</keyword>
<sequence length="706" mass="80257">MRQTKNLMDINIDALYNILKQNQGNVNDALGYKKKAVVINSDPLALVVEKTKVRKRKEKVVVSSDSEGSGEDDFIELKKITALLSNAFNQRKFYSKPTNNNLRTSSTSQSANKKQEFVKSDDKKVKKKDDEKKQDISKMLLAKKYSDEHVLLAEDQAWMESSSDSDQEINANMVFMAQIKKVLLNSDESSSSAEETIAEVAYYTSESESESEYETLKYYDNSTNYDLFVNDNDHQENFHDAIESANENFIENHINSQKDYDKSKVDHNKSEEKEHLVDKLIRKFNHKIAKCQKRIEKANQQSKDLENQNKDLQEKYDVLINQTPKIKKRPYSRVLTKCLPTVACLSAYAMHQEKGHLMVKEGILLGHKISKNGIEVDKAKVDVIAKLPHPTTVKGIRSFLGHVGFYRRFIQDFSKIARPMICLIEKDTPLFFSKECIEAFQTLKKKLTEAPILIKSSGGVFRDRKPLIFARLAIMDPSGDIMARTTPPKRFGTPRAIISDHGTHFCNDQFAKVMLKYDVTHRLATAYHPQTSGQVEVSNRGLKRILERTMGENHASWSDKLDDALTTPLVLKSFIVTTIDALNQRQQQHTTPSTSTTIAADTPPLDIQASPETTSQAPTVTAKENIIQAETNKEYPQVDEDEFVKNFNHPLEQVIGNPSQSVRTRRQLETNGEMCMFTLTVSQTEPKNIKEAMADSAWIKAMQEEL</sequence>
<evidence type="ECO:0000256" key="2">
    <source>
        <dbReference type="SAM" id="MobiDB-lite"/>
    </source>
</evidence>
<proteinExistence type="predicted"/>
<dbReference type="PROSITE" id="PS50994">
    <property type="entry name" value="INTEGRASE"/>
    <property type="match status" value="1"/>
</dbReference>
<feature type="compositionally biased region" description="Polar residues" evidence="2">
    <location>
        <begin position="96"/>
        <end position="112"/>
    </location>
</feature>
<feature type="region of interest" description="Disordered" evidence="2">
    <location>
        <begin position="95"/>
        <end position="130"/>
    </location>
</feature>
<dbReference type="EMBL" id="BKCJ010000198">
    <property type="protein sequence ID" value="GEU30890.1"/>
    <property type="molecule type" value="Genomic_DNA"/>
</dbReference>
<dbReference type="Gene3D" id="3.30.420.10">
    <property type="entry name" value="Ribonuclease H-like superfamily/Ribonuclease H"/>
    <property type="match status" value="1"/>
</dbReference>
<dbReference type="Gene3D" id="3.30.70.270">
    <property type="match status" value="1"/>
</dbReference>
<dbReference type="PANTHER" id="PTHR37984:SF5">
    <property type="entry name" value="PROTEIN NYNRIN-LIKE"/>
    <property type="match status" value="1"/>
</dbReference>
<keyword evidence="4" id="KW-0808">Transferase</keyword>
<gene>
    <name evidence="4" type="ORF">Tci_002868</name>
</gene>
<keyword evidence="4" id="KW-0548">Nucleotidyltransferase</keyword>
<feature type="region of interest" description="Disordered" evidence="2">
    <location>
        <begin position="586"/>
        <end position="618"/>
    </location>
</feature>
<organism evidence="4">
    <name type="scientific">Tanacetum cinerariifolium</name>
    <name type="common">Dalmatian daisy</name>
    <name type="synonym">Chrysanthemum cinerariifolium</name>
    <dbReference type="NCBI Taxonomy" id="118510"/>
    <lineage>
        <taxon>Eukaryota</taxon>
        <taxon>Viridiplantae</taxon>
        <taxon>Streptophyta</taxon>
        <taxon>Embryophyta</taxon>
        <taxon>Tracheophyta</taxon>
        <taxon>Spermatophyta</taxon>
        <taxon>Magnoliopsida</taxon>
        <taxon>eudicotyledons</taxon>
        <taxon>Gunneridae</taxon>
        <taxon>Pentapetalae</taxon>
        <taxon>asterids</taxon>
        <taxon>campanulids</taxon>
        <taxon>Asterales</taxon>
        <taxon>Asteraceae</taxon>
        <taxon>Asteroideae</taxon>
        <taxon>Anthemideae</taxon>
        <taxon>Anthemidinae</taxon>
        <taxon>Tanacetum</taxon>
    </lineage>
</organism>
<accession>A0A6L2J2L5</accession>